<name>A0A8H5U8A5_FUSCI</name>
<dbReference type="Proteomes" id="UP000572754">
    <property type="component" value="Unassembled WGS sequence"/>
</dbReference>
<keyword evidence="3" id="KW-1185">Reference proteome</keyword>
<evidence type="ECO:0000256" key="1">
    <source>
        <dbReference type="SAM" id="SignalP"/>
    </source>
</evidence>
<evidence type="ECO:0000313" key="3">
    <source>
        <dbReference type="Proteomes" id="UP000572754"/>
    </source>
</evidence>
<sequence>MRFSLQTLSLFVLSSQAGFALAGLCRPSTTTTAAATTTTSSVSEGTPINAVLSDGRVVNTYLSGPYLTDQGDTPATFALEPSTSRLTTMIGGIKNYLQTVIPLSPALSFQFDTYQNIVNNQYRFFVKCDVVLGFLSCESESGSTPIYWEIESNNIFYGNENVLTGVTTAQFKFQESGL</sequence>
<evidence type="ECO:0000313" key="2">
    <source>
        <dbReference type="EMBL" id="KAF5682514.1"/>
    </source>
</evidence>
<proteinExistence type="predicted"/>
<reference evidence="2 3" key="2">
    <citation type="submission" date="2020-05" db="EMBL/GenBank/DDBJ databases">
        <title>Identification and distribution of gene clusters putatively required for synthesis of sphingolipid metabolism inhibitors in phylogenetically diverse species of the filamentous fungus Fusarium.</title>
        <authorList>
            <person name="Kim H.-S."/>
            <person name="Busman M."/>
            <person name="Brown D.W."/>
            <person name="Divon H."/>
            <person name="Uhlig S."/>
            <person name="Proctor R.H."/>
        </authorList>
    </citation>
    <scope>NUCLEOTIDE SEQUENCE [LARGE SCALE GENOMIC DNA]</scope>
    <source>
        <strain evidence="2 3">NRRL 25331</strain>
    </source>
</reference>
<protein>
    <submittedName>
        <fullName evidence="2">Uncharacterized protein</fullName>
    </submittedName>
</protein>
<keyword evidence="1" id="KW-0732">Signal</keyword>
<feature type="signal peptide" evidence="1">
    <location>
        <begin position="1"/>
        <end position="22"/>
    </location>
</feature>
<comment type="caution">
    <text evidence="2">The sequence shown here is derived from an EMBL/GenBank/DDBJ whole genome shotgun (WGS) entry which is preliminary data.</text>
</comment>
<feature type="chain" id="PRO_5034947277" evidence="1">
    <location>
        <begin position="23"/>
        <end position="178"/>
    </location>
</feature>
<accession>A0A8H5U8A5</accession>
<reference evidence="3" key="1">
    <citation type="journal article" date="2020" name="BMC Genomics">
        <title>Correction to: Identification and distribution of gene clusters required for synthesis of sphingolipid metabolism inhibitors in diverse species of the filamentous fungus Fusarium.</title>
        <authorList>
            <person name="Kim H.S."/>
            <person name="Lohmar J.M."/>
            <person name="Busman M."/>
            <person name="Brown D.W."/>
            <person name="Naumann T.A."/>
            <person name="Divon H.H."/>
            <person name="Lysoe E."/>
            <person name="Uhlig S."/>
            <person name="Proctor R.H."/>
        </authorList>
    </citation>
    <scope>NUCLEOTIDE SEQUENCE [LARGE SCALE GENOMIC DNA]</scope>
    <source>
        <strain evidence="3">NRRL 25331</strain>
    </source>
</reference>
<dbReference type="AlphaFoldDB" id="A0A8H5U8A5"/>
<dbReference type="EMBL" id="JAAQPE010000161">
    <property type="protein sequence ID" value="KAF5682514.1"/>
    <property type="molecule type" value="Genomic_DNA"/>
</dbReference>
<gene>
    <name evidence="2" type="ORF">FCIRC_4948</name>
</gene>
<organism evidence="2 3">
    <name type="scientific">Fusarium circinatum</name>
    <name type="common">Pitch canker fungus</name>
    <name type="synonym">Gibberella circinata</name>
    <dbReference type="NCBI Taxonomy" id="48490"/>
    <lineage>
        <taxon>Eukaryota</taxon>
        <taxon>Fungi</taxon>
        <taxon>Dikarya</taxon>
        <taxon>Ascomycota</taxon>
        <taxon>Pezizomycotina</taxon>
        <taxon>Sordariomycetes</taxon>
        <taxon>Hypocreomycetidae</taxon>
        <taxon>Hypocreales</taxon>
        <taxon>Nectriaceae</taxon>
        <taxon>Fusarium</taxon>
        <taxon>Fusarium fujikuroi species complex</taxon>
    </lineage>
</organism>